<feature type="domain" description="Enoyl reductase (ER)" evidence="1">
    <location>
        <begin position="2"/>
        <end position="286"/>
    </location>
</feature>
<dbReference type="InterPro" id="IPR036291">
    <property type="entry name" value="NAD(P)-bd_dom_sf"/>
</dbReference>
<name>A0ABY7NV86_9SPHN</name>
<dbReference type="Gene3D" id="3.90.180.10">
    <property type="entry name" value="Medium-chain alcohol dehydrogenases, catalytic domain"/>
    <property type="match status" value="1"/>
</dbReference>
<dbReference type="Proteomes" id="UP001210865">
    <property type="component" value="Chromosome"/>
</dbReference>
<dbReference type="Pfam" id="PF08240">
    <property type="entry name" value="ADH_N"/>
    <property type="match status" value="1"/>
</dbReference>
<dbReference type="SUPFAM" id="SSF51735">
    <property type="entry name" value="NAD(P)-binding Rossmann-fold domains"/>
    <property type="match status" value="1"/>
</dbReference>
<reference evidence="2 3" key="1">
    <citation type="submission" date="2022-12" db="EMBL/GenBank/DDBJ databases">
        <title>Sphingomonas abieness sp. nov., an endophytic bacterium isolated from Abies koreana.</title>
        <authorList>
            <person name="Jiang L."/>
            <person name="Lee J."/>
        </authorList>
    </citation>
    <scope>NUCLEOTIDE SEQUENCE [LARGE SCALE GENOMIC DNA]</scope>
    <source>
        <strain evidence="3">PAMB 00755</strain>
    </source>
</reference>
<evidence type="ECO:0000313" key="2">
    <source>
        <dbReference type="EMBL" id="WBO23819.1"/>
    </source>
</evidence>
<accession>A0ABY7NV86</accession>
<dbReference type="RefSeq" id="WP_270078450.1">
    <property type="nucleotide sequence ID" value="NZ_CP115174.1"/>
</dbReference>
<dbReference type="CDD" id="cd08249">
    <property type="entry name" value="enoyl_reductase_like"/>
    <property type="match status" value="1"/>
</dbReference>
<dbReference type="EMBL" id="CP115174">
    <property type="protein sequence ID" value="WBO23819.1"/>
    <property type="molecule type" value="Genomic_DNA"/>
</dbReference>
<dbReference type="InterPro" id="IPR011032">
    <property type="entry name" value="GroES-like_sf"/>
</dbReference>
<proteinExistence type="predicted"/>
<dbReference type="PANTHER" id="PTHR45348:SF2">
    <property type="entry name" value="ZINC-TYPE ALCOHOL DEHYDROGENASE-LIKE PROTEIN C2E1P3.01"/>
    <property type="match status" value="1"/>
</dbReference>
<protein>
    <submittedName>
        <fullName evidence="2">Zinc-binding alcohol dehydrogenase family protein</fullName>
    </submittedName>
</protein>
<dbReference type="Gene3D" id="3.40.50.720">
    <property type="entry name" value="NAD(P)-binding Rossmann-like Domain"/>
    <property type="match status" value="1"/>
</dbReference>
<organism evidence="2 3">
    <name type="scientific">Sphingomonas abietis</name>
    <dbReference type="NCBI Taxonomy" id="3012344"/>
    <lineage>
        <taxon>Bacteria</taxon>
        <taxon>Pseudomonadati</taxon>
        <taxon>Pseudomonadota</taxon>
        <taxon>Alphaproteobacteria</taxon>
        <taxon>Sphingomonadales</taxon>
        <taxon>Sphingomonadaceae</taxon>
        <taxon>Sphingomonas</taxon>
    </lineage>
</organism>
<gene>
    <name evidence="2" type="ORF">PBT88_06775</name>
</gene>
<dbReference type="SMART" id="SM00829">
    <property type="entry name" value="PKS_ER"/>
    <property type="match status" value="1"/>
</dbReference>
<evidence type="ECO:0000259" key="1">
    <source>
        <dbReference type="SMART" id="SM00829"/>
    </source>
</evidence>
<sequence length="349" mass="36327">MVEPGAGEIAIHTRAIAVNPFDRAIRAVGDIITPWIGYPAIVGSDVAGEVVAIGTGVSRFEVGDRVLGFAAGSERGHRAAEGAYQTRVVLQEHVTSRIPDALSFEAACVLPLAIATASAALFQQDFLAMRPPSDGAAPTGATLLVWGGSTSVGCNAIQLAVAAGYDVIATASPRNHDYLGKLGARLVFDRNDPNAVASIIKALQGRRTCGAIAIGSGSTRACIDIVAASEGERFVAMVTPPTSFDAVPAGRGRWRTLLPVLVSMVIGNVRLAIRARRKGVRTKFVWGGSPVGNEVGPMVFEAFLPTALAEGRYQAAPRAEIVGDGLEAIPAALERQRRGVSASKLVVTV</sequence>
<keyword evidence="3" id="KW-1185">Reference proteome</keyword>
<dbReference type="InterPro" id="IPR047122">
    <property type="entry name" value="Trans-enoyl_RdTase-like"/>
</dbReference>
<dbReference type="InterPro" id="IPR013154">
    <property type="entry name" value="ADH-like_N"/>
</dbReference>
<evidence type="ECO:0000313" key="3">
    <source>
        <dbReference type="Proteomes" id="UP001210865"/>
    </source>
</evidence>
<dbReference type="InterPro" id="IPR020843">
    <property type="entry name" value="ER"/>
</dbReference>
<dbReference type="SUPFAM" id="SSF50129">
    <property type="entry name" value="GroES-like"/>
    <property type="match status" value="1"/>
</dbReference>
<dbReference type="PANTHER" id="PTHR45348">
    <property type="entry name" value="HYPOTHETICAL OXIDOREDUCTASE (EUROFUNG)"/>
    <property type="match status" value="1"/>
</dbReference>